<dbReference type="Pfam" id="PF00481">
    <property type="entry name" value="PP2C"/>
    <property type="match status" value="3"/>
</dbReference>
<dbReference type="PANTHER" id="PTHR13832">
    <property type="entry name" value="PROTEIN PHOSPHATASE 2C"/>
    <property type="match status" value="1"/>
</dbReference>
<name>A0A5J4WE38_9EUKA</name>
<reference evidence="2 3" key="1">
    <citation type="submission" date="2019-03" db="EMBL/GenBank/DDBJ databases">
        <title>Single cell metagenomics reveals metabolic interactions within the superorganism composed of flagellate Streblomastix strix and complex community of Bacteroidetes bacteria on its surface.</title>
        <authorList>
            <person name="Treitli S.C."/>
            <person name="Kolisko M."/>
            <person name="Husnik F."/>
            <person name="Keeling P."/>
            <person name="Hampl V."/>
        </authorList>
    </citation>
    <scope>NUCLEOTIDE SEQUENCE [LARGE SCALE GENOMIC DNA]</scope>
    <source>
        <strain evidence="2">ST1C</strain>
    </source>
</reference>
<comment type="caution">
    <text evidence="2">The sequence shown here is derived from an EMBL/GenBank/DDBJ whole genome shotgun (WGS) entry which is preliminary data.</text>
</comment>
<dbReference type="Gene3D" id="3.60.40.10">
    <property type="entry name" value="PPM-type phosphatase domain"/>
    <property type="match status" value="2"/>
</dbReference>
<dbReference type="CDD" id="cd00143">
    <property type="entry name" value="PP2Cc"/>
    <property type="match status" value="1"/>
</dbReference>
<dbReference type="PANTHER" id="PTHR13832:SF827">
    <property type="entry name" value="PROTEIN PHOSPHATASE 1L"/>
    <property type="match status" value="1"/>
</dbReference>
<dbReference type="Proteomes" id="UP000324800">
    <property type="component" value="Unassembled WGS sequence"/>
</dbReference>
<evidence type="ECO:0000313" key="3">
    <source>
        <dbReference type="Proteomes" id="UP000324800"/>
    </source>
</evidence>
<dbReference type="AlphaFoldDB" id="A0A5J4WE38"/>
<dbReference type="InterPro" id="IPR001932">
    <property type="entry name" value="PPM-type_phosphatase-like_dom"/>
</dbReference>
<feature type="domain" description="PPM-type phosphatase" evidence="1">
    <location>
        <begin position="1"/>
        <end position="338"/>
    </location>
</feature>
<accession>A0A5J4WE38</accession>
<dbReference type="InterPro" id="IPR015655">
    <property type="entry name" value="PP2C"/>
</dbReference>
<dbReference type="PROSITE" id="PS51746">
    <property type="entry name" value="PPM_2"/>
    <property type="match status" value="1"/>
</dbReference>
<gene>
    <name evidence="2" type="ORF">EZS28_011506</name>
</gene>
<organism evidence="2 3">
    <name type="scientific">Streblomastix strix</name>
    <dbReference type="NCBI Taxonomy" id="222440"/>
    <lineage>
        <taxon>Eukaryota</taxon>
        <taxon>Metamonada</taxon>
        <taxon>Preaxostyla</taxon>
        <taxon>Oxymonadida</taxon>
        <taxon>Streblomastigidae</taxon>
        <taxon>Streblomastix</taxon>
    </lineage>
</organism>
<evidence type="ECO:0000259" key="1">
    <source>
        <dbReference type="PROSITE" id="PS51746"/>
    </source>
</evidence>
<dbReference type="GO" id="GO:0004722">
    <property type="term" value="F:protein serine/threonine phosphatase activity"/>
    <property type="evidence" value="ECO:0007669"/>
    <property type="project" value="InterPro"/>
</dbReference>
<dbReference type="OrthoDB" id="10264738at2759"/>
<sequence>MGMQGDELLTILQKFPQQSISSLIKKTFSTVDEGILKAGIIEDGTTAVIAFIRYEDQKKLNELNNETVIIKRRKLYVANCGDARAIIITNISYNTSQLTKLSNSSQTLFPNQPFVLSTRLSFDHKPTDASEAQRIWQLNEQVKQEKEEEKLNKKNKDNKQKRYGYEYQERNLYEQYTDQGYFVYQGRVNGILAISRSLGDHYLKRAVISDPYISTRLIRDNELNVMERVLDDEGERIVIRKGRLNEEKKDNINTNIDNNDLMDEHSDERYQNNKIDVIVKDTFLILACDGLWDVMTDDEVAEFVSHIKGDAQQIARILVQEALKRGTTDNVTVLVVKL</sequence>
<dbReference type="InterPro" id="IPR036457">
    <property type="entry name" value="PPM-type-like_dom_sf"/>
</dbReference>
<proteinExistence type="predicted"/>
<protein>
    <recommendedName>
        <fullName evidence="1">PPM-type phosphatase domain-containing protein</fullName>
    </recommendedName>
</protein>
<evidence type="ECO:0000313" key="2">
    <source>
        <dbReference type="EMBL" id="KAA6392966.1"/>
    </source>
</evidence>
<dbReference type="EMBL" id="SNRW01002382">
    <property type="protein sequence ID" value="KAA6392966.1"/>
    <property type="molecule type" value="Genomic_DNA"/>
</dbReference>
<dbReference type="SMART" id="SM00332">
    <property type="entry name" value="PP2Cc"/>
    <property type="match status" value="1"/>
</dbReference>
<dbReference type="SUPFAM" id="SSF81606">
    <property type="entry name" value="PP2C-like"/>
    <property type="match status" value="1"/>
</dbReference>